<comment type="caution">
    <text evidence="2">The sequence shown here is derived from an EMBL/GenBank/DDBJ whole genome shotgun (WGS) entry which is preliminary data.</text>
</comment>
<dbReference type="PANTHER" id="PTHR35024:SF4">
    <property type="entry name" value="POLYMER-FORMING CYTOSKELETAL PROTEIN"/>
    <property type="match status" value="1"/>
</dbReference>
<proteinExistence type="inferred from homology"/>
<comment type="similarity">
    <text evidence="1">Belongs to the bactofilin family.</text>
</comment>
<dbReference type="RefSeq" id="WP_207895583.1">
    <property type="nucleotide sequence ID" value="NZ_SLWB01000002.1"/>
</dbReference>
<dbReference type="EMBL" id="SLWB01000002">
    <property type="protein sequence ID" value="TCN72247.1"/>
    <property type="molecule type" value="Genomic_DNA"/>
</dbReference>
<keyword evidence="3" id="KW-1185">Reference proteome</keyword>
<protein>
    <submittedName>
        <fullName evidence="2">Polymer-forming protein</fullName>
    </submittedName>
</protein>
<organism evidence="2 3">
    <name type="scientific">Acetobacteroides hydrogenigenes</name>
    <dbReference type="NCBI Taxonomy" id="979970"/>
    <lineage>
        <taxon>Bacteria</taxon>
        <taxon>Pseudomonadati</taxon>
        <taxon>Bacteroidota</taxon>
        <taxon>Bacteroidia</taxon>
        <taxon>Bacteroidales</taxon>
        <taxon>Rikenellaceae</taxon>
        <taxon>Acetobacteroides</taxon>
    </lineage>
</organism>
<dbReference type="Proteomes" id="UP000294830">
    <property type="component" value="Unassembled WGS sequence"/>
</dbReference>
<dbReference type="AlphaFoldDB" id="A0A4R2EUI3"/>
<evidence type="ECO:0000313" key="2">
    <source>
        <dbReference type="EMBL" id="TCN72247.1"/>
    </source>
</evidence>
<name>A0A4R2EUI3_9BACT</name>
<reference evidence="2 3" key="1">
    <citation type="submission" date="2019-03" db="EMBL/GenBank/DDBJ databases">
        <title>Genomic Encyclopedia of Archaeal and Bacterial Type Strains, Phase II (KMG-II): from individual species to whole genera.</title>
        <authorList>
            <person name="Goeker M."/>
        </authorList>
    </citation>
    <scope>NUCLEOTIDE SEQUENCE [LARGE SCALE GENOMIC DNA]</scope>
    <source>
        <strain evidence="2 3">RL-C</strain>
    </source>
</reference>
<accession>A0A4R2EUI3</accession>
<dbReference type="PANTHER" id="PTHR35024">
    <property type="entry name" value="HYPOTHETICAL CYTOSOLIC PROTEIN"/>
    <property type="match status" value="1"/>
</dbReference>
<sequence length="127" mass="13429">MKILGNMAKNTEVEPMSNNLNIIGFGSEIKGEVSTNGDIRIDGSLNGNITAKGKIVVGETGRIVGNVFCKQCDVFGYIEGNVNTQDILSLKVSANVNGDMVCSKLSIEPGAKFSGKCDMNQTLGEVL</sequence>
<evidence type="ECO:0000313" key="3">
    <source>
        <dbReference type="Proteomes" id="UP000294830"/>
    </source>
</evidence>
<evidence type="ECO:0000256" key="1">
    <source>
        <dbReference type="ARBA" id="ARBA00044755"/>
    </source>
</evidence>
<dbReference type="InterPro" id="IPR007607">
    <property type="entry name" value="BacA/B"/>
</dbReference>
<dbReference type="Pfam" id="PF04519">
    <property type="entry name" value="Bactofilin"/>
    <property type="match status" value="1"/>
</dbReference>
<gene>
    <name evidence="2" type="ORF">CLV25_102211</name>
</gene>